<feature type="transmembrane region" description="Helical" evidence="1">
    <location>
        <begin position="48"/>
        <end position="69"/>
    </location>
</feature>
<comment type="caution">
    <text evidence="2">The sequence shown here is derived from an EMBL/GenBank/DDBJ whole genome shotgun (WGS) entry which is preliminary data.</text>
</comment>
<reference evidence="2" key="1">
    <citation type="submission" date="2020-07" db="EMBL/GenBank/DDBJ databases">
        <title>Multicomponent nature underlies the extraordinary mechanical properties of spider dragline silk.</title>
        <authorList>
            <person name="Kono N."/>
            <person name="Nakamura H."/>
            <person name="Mori M."/>
            <person name="Yoshida Y."/>
            <person name="Ohtoshi R."/>
            <person name="Malay A.D."/>
            <person name="Moran D.A.P."/>
            <person name="Tomita M."/>
            <person name="Numata K."/>
            <person name="Arakawa K."/>
        </authorList>
    </citation>
    <scope>NUCLEOTIDE SEQUENCE</scope>
</reference>
<evidence type="ECO:0000256" key="1">
    <source>
        <dbReference type="SAM" id="Phobius"/>
    </source>
</evidence>
<protein>
    <submittedName>
        <fullName evidence="2">Uncharacterized protein</fullName>
    </submittedName>
</protein>
<sequence>MSGKENLGVLHEADSLTDLDVCLESFYNETTENHVLKNLIPPVFKVRAPHSCVLAVSCTLLALYSLKWILCYAYSKTMESWYSVFFRQLVNFLSWLFLLHPLTVVAYL</sequence>
<dbReference type="AlphaFoldDB" id="A0A8X6LKQ9"/>
<evidence type="ECO:0000313" key="2">
    <source>
        <dbReference type="EMBL" id="GFR11907.1"/>
    </source>
</evidence>
<gene>
    <name evidence="2" type="ORF">TNCT_278941</name>
</gene>
<keyword evidence="1" id="KW-0472">Membrane</keyword>
<name>A0A8X6LKQ9_TRICU</name>
<proteinExistence type="predicted"/>
<dbReference type="Proteomes" id="UP000887116">
    <property type="component" value="Unassembled WGS sequence"/>
</dbReference>
<evidence type="ECO:0000313" key="3">
    <source>
        <dbReference type="Proteomes" id="UP000887116"/>
    </source>
</evidence>
<keyword evidence="3" id="KW-1185">Reference proteome</keyword>
<feature type="transmembrane region" description="Helical" evidence="1">
    <location>
        <begin position="89"/>
        <end position="107"/>
    </location>
</feature>
<organism evidence="2 3">
    <name type="scientific">Trichonephila clavata</name>
    <name type="common">Joro spider</name>
    <name type="synonym">Nephila clavata</name>
    <dbReference type="NCBI Taxonomy" id="2740835"/>
    <lineage>
        <taxon>Eukaryota</taxon>
        <taxon>Metazoa</taxon>
        <taxon>Ecdysozoa</taxon>
        <taxon>Arthropoda</taxon>
        <taxon>Chelicerata</taxon>
        <taxon>Arachnida</taxon>
        <taxon>Araneae</taxon>
        <taxon>Araneomorphae</taxon>
        <taxon>Entelegynae</taxon>
        <taxon>Araneoidea</taxon>
        <taxon>Nephilidae</taxon>
        <taxon>Trichonephila</taxon>
    </lineage>
</organism>
<dbReference type="EMBL" id="BMAO01036599">
    <property type="protein sequence ID" value="GFR11907.1"/>
    <property type="molecule type" value="Genomic_DNA"/>
</dbReference>
<accession>A0A8X6LKQ9</accession>
<keyword evidence="1" id="KW-1133">Transmembrane helix</keyword>
<keyword evidence="1" id="KW-0812">Transmembrane</keyword>